<dbReference type="InterPro" id="IPR015500">
    <property type="entry name" value="Peptidase_S8_subtilisin-rel"/>
</dbReference>
<dbReference type="InterPro" id="IPR041469">
    <property type="entry name" value="Subtilisin-like_FN3"/>
</dbReference>
<evidence type="ECO:0000313" key="12">
    <source>
        <dbReference type="RefSeq" id="XP_019085742.1"/>
    </source>
</evidence>
<keyword evidence="4 6" id="KW-0378">Hydrolase</keyword>
<organism evidence="11 12">
    <name type="scientific">Camelina sativa</name>
    <name type="common">False flax</name>
    <name type="synonym">Myagrum sativum</name>
    <dbReference type="NCBI Taxonomy" id="90675"/>
    <lineage>
        <taxon>Eukaryota</taxon>
        <taxon>Viridiplantae</taxon>
        <taxon>Streptophyta</taxon>
        <taxon>Embryophyta</taxon>
        <taxon>Tracheophyta</taxon>
        <taxon>Spermatophyta</taxon>
        <taxon>Magnoliopsida</taxon>
        <taxon>eudicotyledons</taxon>
        <taxon>Gunneridae</taxon>
        <taxon>Pentapetalae</taxon>
        <taxon>rosids</taxon>
        <taxon>malvids</taxon>
        <taxon>Brassicales</taxon>
        <taxon>Brassicaceae</taxon>
        <taxon>Camelineae</taxon>
        <taxon>Camelina</taxon>
    </lineage>
</organism>
<dbReference type="PANTHER" id="PTHR10795">
    <property type="entry name" value="PROPROTEIN CONVERTASE SUBTILISIN/KEXIN"/>
    <property type="match status" value="1"/>
</dbReference>
<keyword evidence="2 6" id="KW-0645">Protease</keyword>
<evidence type="ECO:0000256" key="4">
    <source>
        <dbReference type="ARBA" id="ARBA00022801"/>
    </source>
</evidence>
<dbReference type="PROSITE" id="PS51892">
    <property type="entry name" value="SUBTILASE"/>
    <property type="match status" value="1"/>
</dbReference>
<protein>
    <submittedName>
        <fullName evidence="12">Subtilisin-like protease SBT4.5</fullName>
    </submittedName>
</protein>
<keyword evidence="11" id="KW-1185">Reference proteome</keyword>
<name>A0ABM1QG54_CAMSA</name>
<dbReference type="PROSITE" id="PS00138">
    <property type="entry name" value="SUBTILASE_SER"/>
    <property type="match status" value="1"/>
</dbReference>
<dbReference type="Gene3D" id="3.40.50.200">
    <property type="entry name" value="Peptidase S8/S53 domain"/>
    <property type="match status" value="1"/>
</dbReference>
<evidence type="ECO:0000256" key="3">
    <source>
        <dbReference type="ARBA" id="ARBA00022729"/>
    </source>
</evidence>
<keyword evidence="3 7" id="KW-0732">Signal</keyword>
<dbReference type="PRINTS" id="PR00723">
    <property type="entry name" value="SUBTILISIN"/>
</dbReference>
<keyword evidence="5 6" id="KW-0720">Serine protease</keyword>
<dbReference type="InterPro" id="IPR045051">
    <property type="entry name" value="SBT"/>
</dbReference>
<dbReference type="Pfam" id="PF00082">
    <property type="entry name" value="Peptidase_S8"/>
    <property type="match status" value="1"/>
</dbReference>
<dbReference type="InterPro" id="IPR036852">
    <property type="entry name" value="Peptidase_S8/S53_dom_sf"/>
</dbReference>
<evidence type="ECO:0000259" key="8">
    <source>
        <dbReference type="Pfam" id="PF00082"/>
    </source>
</evidence>
<dbReference type="GeneID" id="104715346"/>
<evidence type="ECO:0000256" key="6">
    <source>
        <dbReference type="PROSITE-ProRule" id="PRU01240"/>
    </source>
</evidence>
<dbReference type="InterPro" id="IPR034197">
    <property type="entry name" value="Peptidases_S8_3"/>
</dbReference>
<sequence>MKRPALSSCLPSCLFFFALLVSFATAAENEQYKQVYIVYMGALPARVDYMPMSHHASILQDVTGESSIEDRLVRNYKRSFNGFAAWLTESEREILASMDEVVSVFPSKILKLQTTTSWNFMGLKEGKRTKRNNLVESDTIIGVIDSGIYPESDSFSGKGFGPPPKKWRGVCKGGRNFTCNNKLIGARYYTPKLEGFAESARDNMGHGSHTASTAAGNAVKHVSFYGLGNGTVRGGVPAARIAVYKVCDPGVNGCTTDGILAAFDDAIADKVDLITISIGGDNGSPFEADPIAIGAFHAMAKGILTINSAGNSGPQSSTVASIAPWIFTVAASNTNRAFVTKVVLGNGKTVVGRSVNSFELNGRKHPLVYGQSASSSCGDASARFCSPGCLDSKLVKGKIVLCDSPQNADVAQAMGAVASIAKSRNGDVASIFSFPVSVLSEDEYNTVLSYMNSTKNPKAAVLKSETIFNQKAPVVASYSSRGPNTIIPDILKPDITAPGSEILAAYSPDAPPSKSDTRRVKYSVDTGTSMSCPHVAGVAAYLKTFHPSWSPSMIQSAIMTTAWPMSASTSPFNEMAEFAYGAGHVDPIAAVHPGLVYEATKSDHIAFLCGLNYTGKNLRLISGDSSSCTKEQTKSLPRNLNYPSMTAQVSAAEPFKLTFHRTVTNVGMGNGTYKAKVVGSKLKVKVFPEVLFLKSLHMKKSFTVTVSGKGLEADQKFVSAHLIWSDGVHSVRSPIVVYATN</sequence>
<evidence type="ECO:0000259" key="10">
    <source>
        <dbReference type="Pfam" id="PF17766"/>
    </source>
</evidence>
<feature type="domain" description="Inhibitor I9" evidence="9">
    <location>
        <begin position="35"/>
        <end position="113"/>
    </location>
</feature>
<dbReference type="Pfam" id="PF05922">
    <property type="entry name" value="Inhibitor_I9"/>
    <property type="match status" value="1"/>
</dbReference>
<reference evidence="12" key="2">
    <citation type="submission" date="2025-08" db="UniProtKB">
        <authorList>
            <consortium name="RefSeq"/>
        </authorList>
    </citation>
    <scope>IDENTIFICATION</scope>
    <source>
        <tissue evidence="12">Leaf</tissue>
    </source>
</reference>
<dbReference type="InterPro" id="IPR037045">
    <property type="entry name" value="S8pro/Inhibitor_I9_sf"/>
</dbReference>
<dbReference type="Pfam" id="PF17766">
    <property type="entry name" value="fn3_6"/>
    <property type="match status" value="1"/>
</dbReference>
<gene>
    <name evidence="12" type="primary">LOC104715346</name>
</gene>
<evidence type="ECO:0000259" key="9">
    <source>
        <dbReference type="Pfam" id="PF05922"/>
    </source>
</evidence>
<dbReference type="CDD" id="cd02120">
    <property type="entry name" value="PA_subtilisin_like"/>
    <property type="match status" value="1"/>
</dbReference>
<reference evidence="11" key="1">
    <citation type="journal article" date="2014" name="Nat. Commun.">
        <title>The emerging biofuel crop Camelina sativa retains a highly undifferentiated hexaploid genome structure.</title>
        <authorList>
            <person name="Kagale S."/>
            <person name="Koh C."/>
            <person name="Nixon J."/>
            <person name="Bollina V."/>
            <person name="Clarke W.E."/>
            <person name="Tuteja R."/>
            <person name="Spillane C."/>
            <person name="Robinson S.J."/>
            <person name="Links M.G."/>
            <person name="Clarke C."/>
            <person name="Higgins E.E."/>
            <person name="Huebert T."/>
            <person name="Sharpe A.G."/>
            <person name="Parkin I.A."/>
        </authorList>
    </citation>
    <scope>NUCLEOTIDE SEQUENCE [LARGE SCALE GENOMIC DNA]</scope>
    <source>
        <strain evidence="11">cv. DH55</strain>
    </source>
</reference>
<comment type="similarity">
    <text evidence="1 6">Belongs to the peptidase S8 family.</text>
</comment>
<dbReference type="CDD" id="cd04852">
    <property type="entry name" value="Peptidases_S8_3"/>
    <property type="match status" value="1"/>
</dbReference>
<feature type="active site" description="Charge relay system" evidence="6">
    <location>
        <position position="145"/>
    </location>
</feature>
<feature type="domain" description="Subtilisin-like protease fibronectin type-III" evidence="10">
    <location>
        <begin position="639"/>
        <end position="737"/>
    </location>
</feature>
<dbReference type="Gene3D" id="3.30.70.80">
    <property type="entry name" value="Peptidase S8 propeptide/proteinase inhibitor I9"/>
    <property type="match status" value="1"/>
</dbReference>
<evidence type="ECO:0000256" key="1">
    <source>
        <dbReference type="ARBA" id="ARBA00011073"/>
    </source>
</evidence>
<dbReference type="SUPFAM" id="SSF52743">
    <property type="entry name" value="Subtilisin-like"/>
    <property type="match status" value="1"/>
</dbReference>
<feature type="active site" description="Charge relay system" evidence="6">
    <location>
        <position position="529"/>
    </location>
</feature>
<dbReference type="Gene3D" id="3.50.30.30">
    <property type="match status" value="1"/>
</dbReference>
<proteinExistence type="inferred from homology"/>
<feature type="chain" id="PRO_5047394435" evidence="7">
    <location>
        <begin position="27"/>
        <end position="741"/>
    </location>
</feature>
<evidence type="ECO:0000313" key="11">
    <source>
        <dbReference type="Proteomes" id="UP000694864"/>
    </source>
</evidence>
<feature type="signal peptide" evidence="7">
    <location>
        <begin position="1"/>
        <end position="26"/>
    </location>
</feature>
<evidence type="ECO:0000256" key="5">
    <source>
        <dbReference type="ARBA" id="ARBA00022825"/>
    </source>
</evidence>
<dbReference type="InterPro" id="IPR010259">
    <property type="entry name" value="S8pro/Inhibitor_I9"/>
</dbReference>
<dbReference type="InterPro" id="IPR000209">
    <property type="entry name" value="Peptidase_S8/S53_dom"/>
</dbReference>
<dbReference type="InterPro" id="IPR023828">
    <property type="entry name" value="Peptidase_S8_Ser-AS"/>
</dbReference>
<feature type="active site" description="Charge relay system" evidence="6">
    <location>
        <position position="206"/>
    </location>
</feature>
<dbReference type="Proteomes" id="UP000694864">
    <property type="component" value="Chromosome 9"/>
</dbReference>
<dbReference type="Gene3D" id="2.60.40.2310">
    <property type="match status" value="1"/>
</dbReference>
<evidence type="ECO:0000256" key="7">
    <source>
        <dbReference type="SAM" id="SignalP"/>
    </source>
</evidence>
<accession>A0ABM1QG54</accession>
<evidence type="ECO:0000256" key="2">
    <source>
        <dbReference type="ARBA" id="ARBA00022670"/>
    </source>
</evidence>
<dbReference type="RefSeq" id="XP_019085742.1">
    <property type="nucleotide sequence ID" value="XM_019230197.1"/>
</dbReference>
<feature type="domain" description="Peptidase S8/S53" evidence="8">
    <location>
        <begin position="137"/>
        <end position="583"/>
    </location>
</feature>